<gene>
    <name evidence="4" type="ORF">GM160_10385</name>
</gene>
<sequence>MILAAGRGERLRPLTDHTPKPLIEVGGKPLIEHHLERLAAAGIDRVVINLAHLGHRIREHLGSGEHWGLSIEYSVEGERADQALETAGGIRAALDRLGERFVLINGDVLSDIDYAALAALALPDDCRFHLVLVDNPEHNPAGDFGIDPTGRLVEASGQALTYAGIGLFDSALFTHLAPGRRALGPLLREAIAQGQGCAQHHRGDWLDVGTPERLAEADRRLGNLCTNR</sequence>
<accession>A0A6I6D805</accession>
<dbReference type="PANTHER" id="PTHR43584">
    <property type="entry name" value="NUCLEOTIDYL TRANSFERASE"/>
    <property type="match status" value="1"/>
</dbReference>
<dbReference type="CDD" id="cd06422">
    <property type="entry name" value="NTP_transferase_like_1"/>
    <property type="match status" value="1"/>
</dbReference>
<dbReference type="GO" id="GO:0016779">
    <property type="term" value="F:nucleotidyltransferase activity"/>
    <property type="evidence" value="ECO:0007669"/>
    <property type="project" value="UniProtKB-KW"/>
</dbReference>
<dbReference type="InterPro" id="IPR005835">
    <property type="entry name" value="NTP_transferase_dom"/>
</dbReference>
<proteinExistence type="predicted"/>
<dbReference type="PANTHER" id="PTHR43584:SF8">
    <property type="entry name" value="N-ACETYLMURAMATE ALPHA-1-PHOSPHATE URIDYLYLTRANSFERASE"/>
    <property type="match status" value="1"/>
</dbReference>
<evidence type="ECO:0000313" key="4">
    <source>
        <dbReference type="EMBL" id="QGT79644.1"/>
    </source>
</evidence>
<evidence type="ECO:0000259" key="3">
    <source>
        <dbReference type="Pfam" id="PF00483"/>
    </source>
</evidence>
<evidence type="ECO:0000256" key="2">
    <source>
        <dbReference type="ARBA" id="ARBA00022695"/>
    </source>
</evidence>
<reference evidence="4 5" key="1">
    <citation type="submission" date="2019-11" db="EMBL/GenBank/DDBJ databases">
        <authorList>
            <person name="Zhang J."/>
            <person name="Sun C."/>
        </authorList>
    </citation>
    <scope>NUCLEOTIDE SEQUENCE [LARGE SCALE GENOMIC DNA]</scope>
    <source>
        <strain evidence="5">sp2</strain>
    </source>
</reference>
<keyword evidence="1 4" id="KW-0808">Transferase</keyword>
<dbReference type="KEGG" id="ghl:GM160_10385"/>
<protein>
    <submittedName>
        <fullName evidence="4">NTP transferase domain-containing protein</fullName>
    </submittedName>
</protein>
<dbReference type="Pfam" id="PF00483">
    <property type="entry name" value="NTP_transferase"/>
    <property type="match status" value="1"/>
</dbReference>
<keyword evidence="2" id="KW-0548">Nucleotidyltransferase</keyword>
<keyword evidence="5" id="KW-1185">Reference proteome</keyword>
<dbReference type="InterPro" id="IPR054790">
    <property type="entry name" value="MurU"/>
</dbReference>
<dbReference type="EMBL" id="CP046415">
    <property type="protein sequence ID" value="QGT79644.1"/>
    <property type="molecule type" value="Genomic_DNA"/>
</dbReference>
<evidence type="ECO:0000313" key="5">
    <source>
        <dbReference type="Proteomes" id="UP000427716"/>
    </source>
</evidence>
<dbReference type="Proteomes" id="UP000427716">
    <property type="component" value="Chromosome"/>
</dbReference>
<dbReference type="NCBIfam" id="NF045761">
    <property type="entry name" value="NAMPUrTaseMurU"/>
    <property type="match status" value="1"/>
</dbReference>
<dbReference type="InterPro" id="IPR029044">
    <property type="entry name" value="Nucleotide-diphossugar_trans"/>
</dbReference>
<evidence type="ECO:0000256" key="1">
    <source>
        <dbReference type="ARBA" id="ARBA00022679"/>
    </source>
</evidence>
<dbReference type="InterPro" id="IPR050065">
    <property type="entry name" value="GlmU-like"/>
</dbReference>
<name>A0A6I6D805_9GAMM</name>
<feature type="domain" description="Nucleotidyl transferase" evidence="3">
    <location>
        <begin position="1"/>
        <end position="220"/>
    </location>
</feature>
<dbReference type="AlphaFoldDB" id="A0A6I6D805"/>
<organism evidence="4 5">
    <name type="scientific">Guyparkeria halophila</name>
    <dbReference type="NCBI Taxonomy" id="47960"/>
    <lineage>
        <taxon>Bacteria</taxon>
        <taxon>Pseudomonadati</taxon>
        <taxon>Pseudomonadota</taxon>
        <taxon>Gammaproteobacteria</taxon>
        <taxon>Chromatiales</taxon>
        <taxon>Thioalkalibacteraceae</taxon>
        <taxon>Guyparkeria</taxon>
    </lineage>
</organism>
<dbReference type="SUPFAM" id="SSF53448">
    <property type="entry name" value="Nucleotide-diphospho-sugar transferases"/>
    <property type="match status" value="1"/>
</dbReference>
<dbReference type="Gene3D" id="3.90.550.10">
    <property type="entry name" value="Spore Coat Polysaccharide Biosynthesis Protein SpsA, Chain A"/>
    <property type="match status" value="1"/>
</dbReference>